<dbReference type="InterPro" id="IPR029033">
    <property type="entry name" value="His_PPase_superfam"/>
</dbReference>
<dbReference type="GO" id="GO:0005737">
    <property type="term" value="C:cytoplasm"/>
    <property type="evidence" value="ECO:0007669"/>
    <property type="project" value="TreeGrafter"/>
</dbReference>
<dbReference type="InterPro" id="IPR013078">
    <property type="entry name" value="His_Pase_superF_clade-1"/>
</dbReference>
<dbReference type="Pfam" id="PF00300">
    <property type="entry name" value="His_Phos_1"/>
    <property type="match status" value="1"/>
</dbReference>
<dbReference type="Gene3D" id="3.40.50.1240">
    <property type="entry name" value="Phosphoglycerate mutase-like"/>
    <property type="match status" value="1"/>
</dbReference>
<dbReference type="RefSeq" id="WP_093210437.1">
    <property type="nucleotide sequence ID" value="NZ_FNFL01000001.1"/>
</dbReference>
<proteinExistence type="predicted"/>
<accession>A0A1G8VRN3</accession>
<dbReference type="Proteomes" id="UP000198694">
    <property type="component" value="Unassembled WGS sequence"/>
</dbReference>
<dbReference type="InterPro" id="IPR050275">
    <property type="entry name" value="PGM_Phosphatase"/>
</dbReference>
<evidence type="ECO:0000313" key="2">
    <source>
        <dbReference type="Proteomes" id="UP000198694"/>
    </source>
</evidence>
<gene>
    <name evidence="1" type="ORF">SAMN05216243_0309</name>
</gene>
<dbReference type="OrthoDB" id="512570at2"/>
<dbReference type="GO" id="GO:0016791">
    <property type="term" value="F:phosphatase activity"/>
    <property type="evidence" value="ECO:0007669"/>
    <property type="project" value="TreeGrafter"/>
</dbReference>
<organism evidence="1 2">
    <name type="scientific">Sediminibacillus albus</name>
    <dbReference type="NCBI Taxonomy" id="407036"/>
    <lineage>
        <taxon>Bacteria</taxon>
        <taxon>Bacillati</taxon>
        <taxon>Bacillota</taxon>
        <taxon>Bacilli</taxon>
        <taxon>Bacillales</taxon>
        <taxon>Bacillaceae</taxon>
        <taxon>Sediminibacillus</taxon>
    </lineage>
</organism>
<protein>
    <submittedName>
        <fullName evidence="1">2,3-bisphosphoglycerate-dependent phosphoglycerate mutase</fullName>
    </submittedName>
</protein>
<dbReference type="PANTHER" id="PTHR48100:SF1">
    <property type="entry name" value="HISTIDINE PHOSPHATASE FAMILY PROTEIN-RELATED"/>
    <property type="match status" value="1"/>
</dbReference>
<reference evidence="1 2" key="1">
    <citation type="submission" date="2016-10" db="EMBL/GenBank/DDBJ databases">
        <authorList>
            <person name="de Groot N.N."/>
        </authorList>
    </citation>
    <scope>NUCLEOTIDE SEQUENCE [LARGE SCALE GENOMIC DNA]</scope>
    <source>
        <strain evidence="1 2">CGMCC 1.6502</strain>
    </source>
</reference>
<evidence type="ECO:0000313" key="1">
    <source>
        <dbReference type="EMBL" id="SDJ68741.1"/>
    </source>
</evidence>
<dbReference type="STRING" id="407036.SAMN05216243_0309"/>
<dbReference type="CDD" id="cd07067">
    <property type="entry name" value="HP_PGM_like"/>
    <property type="match status" value="1"/>
</dbReference>
<dbReference type="SUPFAM" id="SSF53254">
    <property type="entry name" value="Phosphoglycerate mutase-like"/>
    <property type="match status" value="1"/>
</dbReference>
<name>A0A1G8VRN3_9BACI</name>
<dbReference type="SMART" id="SM00855">
    <property type="entry name" value="PGAM"/>
    <property type="match status" value="1"/>
</dbReference>
<keyword evidence="2" id="KW-1185">Reference proteome</keyword>
<dbReference type="EMBL" id="FNFL01000001">
    <property type="protein sequence ID" value="SDJ68741.1"/>
    <property type="molecule type" value="Genomic_DNA"/>
</dbReference>
<sequence>MKRLFMIRHCNAEGQHKDSPLTKDGVIQAQIVAEFLQDYGYKMDRILSSPFLRAVESIKPYAQRNSLPIEIDERLEERLLSEEPVDDWMDVLEQSFTDMNFKLPGGESSNDASLRAKQLVDEIMEDDSCENVAIVTHGNLLALLLGKYQADIGFAQWKGLTNPDMYLIQKTGGEYIVERIWQDKN</sequence>
<dbReference type="AlphaFoldDB" id="A0A1G8VRN3"/>
<dbReference type="PANTHER" id="PTHR48100">
    <property type="entry name" value="BROAD-SPECIFICITY PHOSPHATASE YOR283W-RELATED"/>
    <property type="match status" value="1"/>
</dbReference>